<feature type="non-terminal residue" evidence="1">
    <location>
        <position position="434"/>
    </location>
</feature>
<gene>
    <name evidence="1" type="ORF">RPERSI_LOCUS10833</name>
</gene>
<proteinExistence type="predicted"/>
<name>A0ACA9PNG3_9GLOM</name>
<accession>A0ACA9PNG3</accession>
<sequence length="434" mass="50720">MPKRITLTEEQKSELCAFARVNKKNRSQYIDWIENKWSLRVDESTISRILKISEERLDNGISNSKTKRHRAVTYPELDLALKEFMLIYQHRTVLTDALLVEKAKVLADGLRISQGTLNFSPGWLYKFKNQNGIRLRQLQGEAASADMVAINNVMLLIKNKCASYPPERIYNIDETRLFYRYKSLINGSHKIDPLVIGKYKKLRCFKNIRISNLPMKYRNSAKAWMIISLFHEWILEFDCQVGLKYQGQRVLLRLDNCPSHDIGSVILRFTEVLFCPKHNLKDSAHGRRYHYEFQEELSSWMLQEVENGQHAEDLKMNVLQAIHFIIQGWDEVKANTIRNCWYQTKILSADTNSNLRSSLEDFHQTTNPVLNNIADALNALDLLDPMQVEEYLAIPEENIVYEVPSNDQVITELDCTEEYVNLVRRIEKFIKKTK</sequence>
<dbReference type="EMBL" id="CAJVQC010021802">
    <property type="protein sequence ID" value="CAG8715150.1"/>
    <property type="molecule type" value="Genomic_DNA"/>
</dbReference>
<keyword evidence="2" id="KW-1185">Reference proteome</keyword>
<reference evidence="1" key="1">
    <citation type="submission" date="2021-06" db="EMBL/GenBank/DDBJ databases">
        <authorList>
            <person name="Kallberg Y."/>
            <person name="Tangrot J."/>
            <person name="Rosling A."/>
        </authorList>
    </citation>
    <scope>NUCLEOTIDE SEQUENCE</scope>
    <source>
        <strain evidence="1">MA461A</strain>
    </source>
</reference>
<evidence type="ECO:0000313" key="2">
    <source>
        <dbReference type="Proteomes" id="UP000789920"/>
    </source>
</evidence>
<evidence type="ECO:0000313" key="1">
    <source>
        <dbReference type="EMBL" id="CAG8715150.1"/>
    </source>
</evidence>
<dbReference type="Proteomes" id="UP000789920">
    <property type="component" value="Unassembled WGS sequence"/>
</dbReference>
<organism evidence="1 2">
    <name type="scientific">Racocetra persica</name>
    <dbReference type="NCBI Taxonomy" id="160502"/>
    <lineage>
        <taxon>Eukaryota</taxon>
        <taxon>Fungi</taxon>
        <taxon>Fungi incertae sedis</taxon>
        <taxon>Mucoromycota</taxon>
        <taxon>Glomeromycotina</taxon>
        <taxon>Glomeromycetes</taxon>
        <taxon>Diversisporales</taxon>
        <taxon>Gigasporaceae</taxon>
        <taxon>Racocetra</taxon>
    </lineage>
</organism>
<protein>
    <submittedName>
        <fullName evidence="1">18307_t:CDS:1</fullName>
    </submittedName>
</protein>
<comment type="caution">
    <text evidence="1">The sequence shown here is derived from an EMBL/GenBank/DDBJ whole genome shotgun (WGS) entry which is preliminary data.</text>
</comment>